<proteinExistence type="predicted"/>
<gene>
    <name evidence="1" type="ORF">F2Q68_00011990</name>
</gene>
<evidence type="ECO:0000313" key="1">
    <source>
        <dbReference type="EMBL" id="KAF2597221.1"/>
    </source>
</evidence>
<dbReference type="EMBL" id="QGKW02000717">
    <property type="protein sequence ID" value="KAF2597221.1"/>
    <property type="molecule type" value="Genomic_DNA"/>
</dbReference>
<sequence length="262" mass="29166">MAVIPGGEVPMYFTHRASGSSLMDACTYEMDHLVLFILHLQIKRVDNSPSELNNNVLLLEFCSHNSQYCGGFYCDRFGCHDQNSTLEAIKGCGARVMRISETDDAEIYEEIIRSKKKRSMRVPTFQEHSNSLYIQPAVNSGLVAPNLDLSLGLAGAFGGEESDEESNRSKKKMRMTVPTFQEHSNSLYIQTAVNSEPMAPKLELSLGLAGASPFDPCPGRESLHSEPMIIEQQNTGTSDDEDPSFSAQLLNFFTLMKYFFPL</sequence>
<dbReference type="Proteomes" id="UP000712281">
    <property type="component" value="Unassembled WGS sequence"/>
</dbReference>
<organism evidence="1 2">
    <name type="scientific">Brassica cretica</name>
    <name type="common">Mustard</name>
    <dbReference type="NCBI Taxonomy" id="69181"/>
    <lineage>
        <taxon>Eukaryota</taxon>
        <taxon>Viridiplantae</taxon>
        <taxon>Streptophyta</taxon>
        <taxon>Embryophyta</taxon>
        <taxon>Tracheophyta</taxon>
        <taxon>Spermatophyta</taxon>
        <taxon>Magnoliopsida</taxon>
        <taxon>eudicotyledons</taxon>
        <taxon>Gunneridae</taxon>
        <taxon>Pentapetalae</taxon>
        <taxon>rosids</taxon>
        <taxon>malvids</taxon>
        <taxon>Brassicales</taxon>
        <taxon>Brassicaceae</taxon>
        <taxon>Brassiceae</taxon>
        <taxon>Brassica</taxon>
    </lineage>
</organism>
<protein>
    <submittedName>
        <fullName evidence="1">Uncharacterized protein</fullName>
    </submittedName>
</protein>
<reference evidence="1" key="1">
    <citation type="submission" date="2019-12" db="EMBL/GenBank/DDBJ databases">
        <title>Genome sequencing and annotation of Brassica cretica.</title>
        <authorList>
            <person name="Studholme D.J."/>
            <person name="Sarris P.F."/>
        </authorList>
    </citation>
    <scope>NUCLEOTIDE SEQUENCE</scope>
    <source>
        <strain evidence="1">PFS-001/15</strain>
        <tissue evidence="1">Leaf</tissue>
    </source>
</reference>
<comment type="caution">
    <text evidence="1">The sequence shown here is derived from an EMBL/GenBank/DDBJ whole genome shotgun (WGS) entry which is preliminary data.</text>
</comment>
<accession>A0A8S9KU63</accession>
<dbReference type="AlphaFoldDB" id="A0A8S9KU63"/>
<evidence type="ECO:0000313" key="2">
    <source>
        <dbReference type="Proteomes" id="UP000712281"/>
    </source>
</evidence>
<name>A0A8S9KU63_BRACR</name>